<feature type="region of interest" description="Disordered" evidence="1">
    <location>
        <begin position="62"/>
        <end position="83"/>
    </location>
</feature>
<evidence type="ECO:0000256" key="1">
    <source>
        <dbReference type="SAM" id="MobiDB-lite"/>
    </source>
</evidence>
<organism evidence="2 3">
    <name type="scientific">Plutella xylostella</name>
    <name type="common">Diamondback moth</name>
    <name type="synonym">Plutella maculipennis</name>
    <dbReference type="NCBI Taxonomy" id="51655"/>
    <lineage>
        <taxon>Eukaryota</taxon>
        <taxon>Metazoa</taxon>
        <taxon>Ecdysozoa</taxon>
        <taxon>Arthropoda</taxon>
        <taxon>Hexapoda</taxon>
        <taxon>Insecta</taxon>
        <taxon>Pterygota</taxon>
        <taxon>Neoptera</taxon>
        <taxon>Endopterygota</taxon>
        <taxon>Lepidoptera</taxon>
        <taxon>Glossata</taxon>
        <taxon>Ditrysia</taxon>
        <taxon>Yponomeutoidea</taxon>
        <taxon>Plutellidae</taxon>
        <taxon>Plutella</taxon>
    </lineage>
</organism>
<name>A0ABQ7PUN3_PLUXY</name>
<gene>
    <name evidence="2" type="ORF">JYU34_021334</name>
</gene>
<sequence length="164" mass="18342">MLPRCLPRYLCVSGQKNVIVKKKGTLKGARFCTSAPSCFPVRSKHRADPCPNPQDCHRNCTGKEKEEEEPGCNKNCEGNKPKSKELNCDCIRIQSTHSSKLTSNTQRQSYSSSLSEAYRSKLGACQRRTEEKITCPPPRSVNAIIRRRSVDVVLLLKNNTSSNT</sequence>
<dbReference type="Proteomes" id="UP000823941">
    <property type="component" value="Chromosome 29"/>
</dbReference>
<protein>
    <submittedName>
        <fullName evidence="2">Uncharacterized protein</fullName>
    </submittedName>
</protein>
<accession>A0ABQ7PUN3</accession>
<reference evidence="2 3" key="1">
    <citation type="submission" date="2021-06" db="EMBL/GenBank/DDBJ databases">
        <title>A haploid diamondback moth (Plutella xylostella L.) genome assembly resolves 31 chromosomes and identifies a diamide resistance mutation.</title>
        <authorList>
            <person name="Ward C.M."/>
            <person name="Perry K.D."/>
            <person name="Baker G."/>
            <person name="Powis K."/>
            <person name="Heckel D.G."/>
            <person name="Baxter S.W."/>
        </authorList>
    </citation>
    <scope>NUCLEOTIDE SEQUENCE [LARGE SCALE GENOMIC DNA]</scope>
    <source>
        <strain evidence="2 3">LV</strain>
        <tissue evidence="2">Single pupa</tissue>
    </source>
</reference>
<proteinExistence type="predicted"/>
<comment type="caution">
    <text evidence="2">The sequence shown here is derived from an EMBL/GenBank/DDBJ whole genome shotgun (WGS) entry which is preliminary data.</text>
</comment>
<evidence type="ECO:0000313" key="3">
    <source>
        <dbReference type="Proteomes" id="UP000823941"/>
    </source>
</evidence>
<evidence type="ECO:0000313" key="2">
    <source>
        <dbReference type="EMBL" id="KAG7296224.1"/>
    </source>
</evidence>
<keyword evidence="3" id="KW-1185">Reference proteome</keyword>
<dbReference type="EMBL" id="JAHIBW010000029">
    <property type="protein sequence ID" value="KAG7296224.1"/>
    <property type="molecule type" value="Genomic_DNA"/>
</dbReference>